<evidence type="ECO:0000256" key="1">
    <source>
        <dbReference type="ARBA" id="ARBA00006739"/>
    </source>
</evidence>
<comment type="similarity">
    <text evidence="1">Belongs to the glycosyltransferase 2 family.</text>
</comment>
<keyword evidence="3 5" id="KW-0808">Transferase</keyword>
<dbReference type="AlphaFoldDB" id="A0A5C7A8E1"/>
<dbReference type="SUPFAM" id="SSF53448">
    <property type="entry name" value="Nucleotide-diphospho-sugar transferases"/>
    <property type="match status" value="1"/>
</dbReference>
<dbReference type="OrthoDB" id="7665907at2"/>
<name>A0A5C7A8E1_9BACT</name>
<dbReference type="InterPro" id="IPR001173">
    <property type="entry name" value="Glyco_trans_2-like"/>
</dbReference>
<dbReference type="EMBL" id="VORW01000032">
    <property type="protein sequence ID" value="TXE02404.1"/>
    <property type="molecule type" value="Genomic_DNA"/>
</dbReference>
<reference evidence="5 6" key="1">
    <citation type="submission" date="2019-08" db="EMBL/GenBank/DDBJ databases">
        <title>Genomes sequence of Algoriphagus aquimarinus ACAM450.</title>
        <authorList>
            <person name="Bowman J.P."/>
        </authorList>
    </citation>
    <scope>NUCLEOTIDE SEQUENCE [LARGE SCALE GENOMIC DNA]</scope>
    <source>
        <strain evidence="5 6">ACAM 450</strain>
    </source>
</reference>
<comment type="caution">
    <text evidence="5">The sequence shown here is derived from an EMBL/GenBank/DDBJ whole genome shotgun (WGS) entry which is preliminary data.</text>
</comment>
<organism evidence="5 6">
    <name type="scientific">Algoriphagus aquimarinus</name>
    <dbReference type="NCBI Taxonomy" id="237018"/>
    <lineage>
        <taxon>Bacteria</taxon>
        <taxon>Pseudomonadati</taxon>
        <taxon>Bacteroidota</taxon>
        <taxon>Cytophagia</taxon>
        <taxon>Cytophagales</taxon>
        <taxon>Cyclobacteriaceae</taxon>
        <taxon>Algoriphagus</taxon>
    </lineage>
</organism>
<dbReference type="InterPro" id="IPR029044">
    <property type="entry name" value="Nucleotide-diphossugar_trans"/>
</dbReference>
<proteinExistence type="inferred from homology"/>
<feature type="domain" description="Glycosyltransferase 2-like" evidence="4">
    <location>
        <begin position="6"/>
        <end position="157"/>
    </location>
</feature>
<evidence type="ECO:0000256" key="3">
    <source>
        <dbReference type="ARBA" id="ARBA00022679"/>
    </source>
</evidence>
<sequence length="294" mass="33730">MRFGAFIVTFNRPEILLETIKIILDQTQPPELIWVVDNSSNLATDQVIASLLNPRIKYHHVGYNSGPAGAAAIGLKLCADDGLDWILWADDNDPPFFPDTYEKLLSIRDSNPYCGVLGSVGHFFDRKKGVIKRVQTRLLEKKKSIEVDYVAGGMAMIINSDLVKEGVLPDPGLFFGFEELDFCLKAKRRGYAIVVHTGVFLRLREKHNRLEYDRPFYMKKGNPVREYYSLRNLLFISDSLTLNTMKKHLILKWIAKMVFGFRYGVKYGSSNFKFILIAFYHYWKGVKGKSFPIE</sequence>
<protein>
    <submittedName>
        <fullName evidence="5">Glycosyltransferase</fullName>
    </submittedName>
</protein>
<dbReference type="Pfam" id="PF00535">
    <property type="entry name" value="Glycos_transf_2"/>
    <property type="match status" value="1"/>
</dbReference>
<dbReference type="Gene3D" id="3.90.550.10">
    <property type="entry name" value="Spore Coat Polysaccharide Biosynthesis Protein SpsA, Chain A"/>
    <property type="match status" value="1"/>
</dbReference>
<gene>
    <name evidence="5" type="ORF">ESV85_21440</name>
</gene>
<dbReference type="PANTHER" id="PTHR43179:SF12">
    <property type="entry name" value="GALACTOFURANOSYLTRANSFERASE GLFT2"/>
    <property type="match status" value="1"/>
</dbReference>
<evidence type="ECO:0000313" key="5">
    <source>
        <dbReference type="EMBL" id="TXE02404.1"/>
    </source>
</evidence>
<dbReference type="GO" id="GO:0016757">
    <property type="term" value="F:glycosyltransferase activity"/>
    <property type="evidence" value="ECO:0007669"/>
    <property type="project" value="UniProtKB-KW"/>
</dbReference>
<accession>A0A5C7A8E1</accession>
<evidence type="ECO:0000259" key="4">
    <source>
        <dbReference type="Pfam" id="PF00535"/>
    </source>
</evidence>
<evidence type="ECO:0000313" key="6">
    <source>
        <dbReference type="Proteomes" id="UP000321935"/>
    </source>
</evidence>
<dbReference type="Proteomes" id="UP000321935">
    <property type="component" value="Unassembled WGS sequence"/>
</dbReference>
<dbReference type="PANTHER" id="PTHR43179">
    <property type="entry name" value="RHAMNOSYLTRANSFERASE WBBL"/>
    <property type="match status" value="1"/>
</dbReference>
<dbReference type="RefSeq" id="WP_146921290.1">
    <property type="nucleotide sequence ID" value="NZ_VORW01000032.1"/>
</dbReference>
<evidence type="ECO:0000256" key="2">
    <source>
        <dbReference type="ARBA" id="ARBA00022676"/>
    </source>
</evidence>
<keyword evidence="2" id="KW-0328">Glycosyltransferase</keyword>